<dbReference type="AlphaFoldDB" id="A0A8H6RJM0"/>
<reference evidence="3" key="1">
    <citation type="submission" date="2020-04" db="EMBL/GenBank/DDBJ databases">
        <title>Draft genome resource of the tomato pathogen Pseudocercospora fuligena.</title>
        <authorList>
            <person name="Zaccaron A."/>
        </authorList>
    </citation>
    <scope>NUCLEOTIDE SEQUENCE</scope>
    <source>
        <strain evidence="3">PF001</strain>
    </source>
</reference>
<dbReference type="SUPFAM" id="SSF57997">
    <property type="entry name" value="Tropomyosin"/>
    <property type="match status" value="1"/>
</dbReference>
<proteinExistence type="predicted"/>
<organism evidence="3 4">
    <name type="scientific">Pseudocercospora fuligena</name>
    <dbReference type="NCBI Taxonomy" id="685502"/>
    <lineage>
        <taxon>Eukaryota</taxon>
        <taxon>Fungi</taxon>
        <taxon>Dikarya</taxon>
        <taxon>Ascomycota</taxon>
        <taxon>Pezizomycotina</taxon>
        <taxon>Dothideomycetes</taxon>
        <taxon>Dothideomycetidae</taxon>
        <taxon>Mycosphaerellales</taxon>
        <taxon>Mycosphaerellaceae</taxon>
        <taxon>Pseudocercospora</taxon>
    </lineage>
</organism>
<dbReference type="EMBL" id="JABCIY010000148">
    <property type="protein sequence ID" value="KAF7192251.1"/>
    <property type="molecule type" value="Genomic_DNA"/>
</dbReference>
<accession>A0A8H6RJM0</accession>
<evidence type="ECO:0000313" key="4">
    <source>
        <dbReference type="Proteomes" id="UP000660729"/>
    </source>
</evidence>
<comment type="caution">
    <text evidence="3">The sequence shown here is derived from an EMBL/GenBank/DDBJ whole genome shotgun (WGS) entry which is preliminary data.</text>
</comment>
<feature type="coiled-coil region" evidence="1">
    <location>
        <begin position="147"/>
        <end position="174"/>
    </location>
</feature>
<name>A0A8H6RJM0_9PEZI</name>
<keyword evidence="1" id="KW-0175">Coiled coil</keyword>
<evidence type="ECO:0000313" key="3">
    <source>
        <dbReference type="EMBL" id="KAF7192251.1"/>
    </source>
</evidence>
<feature type="coiled-coil region" evidence="1">
    <location>
        <begin position="82"/>
        <end position="111"/>
    </location>
</feature>
<protein>
    <submittedName>
        <fullName evidence="3">Uncharacterized protein</fullName>
    </submittedName>
</protein>
<gene>
    <name evidence="3" type="ORF">HII31_06283</name>
</gene>
<feature type="coiled-coil region" evidence="1">
    <location>
        <begin position="217"/>
        <end position="258"/>
    </location>
</feature>
<feature type="region of interest" description="Disordered" evidence="2">
    <location>
        <begin position="1"/>
        <end position="27"/>
    </location>
</feature>
<evidence type="ECO:0000256" key="1">
    <source>
        <dbReference type="SAM" id="Coils"/>
    </source>
</evidence>
<evidence type="ECO:0000256" key="2">
    <source>
        <dbReference type="SAM" id="MobiDB-lite"/>
    </source>
</evidence>
<keyword evidence="4" id="KW-1185">Reference proteome</keyword>
<sequence>MSTSSANCEEVVTPSSSDTCEAPESSSALNANKIAETEFWETAKASLAAFTSRLGGGGFGDLRLEGSKPTHAKYHKEAWDIVEALQEAIKIKEREYRLAELAEQKKAEELQPPSKTTAKMSANNTKVMEGVIDRHLEDTFRDINIKMGEMATRLEKAEKRNAQLETKLGKFMAKSKKSSTQDRKLEEEFSKLHSDINDAVCDIYDLKIEGGLHDDKVKVHSQRLDNLESQNTSLQDKLQAAESKIKKLEKGAKASTDDLKQKIASPRAWVWSDNDFED</sequence>
<dbReference type="Proteomes" id="UP000660729">
    <property type="component" value="Unassembled WGS sequence"/>
</dbReference>